<sequence>MRELGGKKTGHFMLKVGIYLTVILGMIVQLISPALALAAENPTQAVTGTLTIKNQDEQGSPLNGAKYEIQNESHQVVANSEISKDGQATVPNLPVGNYTATEKQSVSGYTALEQTKNFSVTASGNVTLLFKSRASATLDSGSGSSSSTAAKPAEAKTPEAEKSATPDAKADTELPNIFTKVALKDGNDQPLERKSISKV</sequence>
<dbReference type="EMBL" id="ANKE01000723">
    <property type="protein sequence ID" value="EPC70268.1"/>
    <property type="molecule type" value="Genomic_DNA"/>
</dbReference>
<name>A0A829H4N8_LACPA</name>
<dbReference type="InterPro" id="IPR041033">
    <property type="entry name" value="SpaA_PFL_dom_1"/>
</dbReference>
<keyword evidence="2" id="KW-1133">Transmembrane helix</keyword>
<organism evidence="4 5">
    <name type="scientific">Lacticaseibacillus paracasei subsp. paracasei Lpp41</name>
    <dbReference type="NCBI Taxonomy" id="1256208"/>
    <lineage>
        <taxon>Bacteria</taxon>
        <taxon>Bacillati</taxon>
        <taxon>Bacillota</taxon>
        <taxon>Bacilli</taxon>
        <taxon>Lactobacillales</taxon>
        <taxon>Lactobacillaceae</taxon>
        <taxon>Lacticaseibacillus</taxon>
    </lineage>
</organism>
<evidence type="ECO:0000313" key="4">
    <source>
        <dbReference type="EMBL" id="EPC70268.1"/>
    </source>
</evidence>
<dbReference type="AlphaFoldDB" id="A0A829H4N8"/>
<accession>A0A829H4N8</accession>
<evidence type="ECO:0000256" key="1">
    <source>
        <dbReference type="SAM" id="MobiDB-lite"/>
    </source>
</evidence>
<proteinExistence type="predicted"/>
<dbReference type="Gene3D" id="2.60.40.10">
    <property type="entry name" value="Immunoglobulins"/>
    <property type="match status" value="1"/>
</dbReference>
<gene>
    <name evidence="4" type="ORF">Lpp41_15216</name>
</gene>
<evidence type="ECO:0000259" key="3">
    <source>
        <dbReference type="Pfam" id="PF17802"/>
    </source>
</evidence>
<feature type="domain" description="SpaA-like prealbumin fold" evidence="3">
    <location>
        <begin position="48"/>
        <end position="127"/>
    </location>
</feature>
<protein>
    <recommendedName>
        <fullName evidence="3">SpaA-like prealbumin fold domain-containing protein</fullName>
    </recommendedName>
</protein>
<feature type="region of interest" description="Disordered" evidence="1">
    <location>
        <begin position="137"/>
        <end position="199"/>
    </location>
</feature>
<feature type="compositionally biased region" description="Basic and acidic residues" evidence="1">
    <location>
        <begin position="182"/>
        <end position="199"/>
    </location>
</feature>
<feature type="non-terminal residue" evidence="4">
    <location>
        <position position="199"/>
    </location>
</feature>
<dbReference type="SUPFAM" id="SSF49478">
    <property type="entry name" value="Cna protein B-type domain"/>
    <property type="match status" value="1"/>
</dbReference>
<reference evidence="4 5" key="1">
    <citation type="journal article" date="2013" name="PLoS ONE">
        <title>Lactobacillus paracasei comparative genomics: towards species pan-genome definition and exploitation of diversity.</title>
        <authorList>
            <person name="Smokvina T."/>
            <person name="Wels M."/>
            <person name="Polka J."/>
            <person name="Chervaux C."/>
            <person name="Brisse S."/>
            <person name="Boekhorst J."/>
            <person name="van Hylckama Vlieg J.E."/>
            <person name="Siezen R.J."/>
        </authorList>
    </citation>
    <scope>NUCLEOTIDE SEQUENCE [LARGE SCALE GENOMIC DNA]</scope>
    <source>
        <strain evidence="4 5">Lpp41</strain>
    </source>
</reference>
<dbReference type="Proteomes" id="UP000014244">
    <property type="component" value="Unassembled WGS sequence"/>
</dbReference>
<evidence type="ECO:0000256" key="2">
    <source>
        <dbReference type="SAM" id="Phobius"/>
    </source>
</evidence>
<feature type="compositionally biased region" description="Low complexity" evidence="1">
    <location>
        <begin position="137"/>
        <end position="152"/>
    </location>
</feature>
<dbReference type="InterPro" id="IPR013783">
    <property type="entry name" value="Ig-like_fold"/>
</dbReference>
<evidence type="ECO:0000313" key="5">
    <source>
        <dbReference type="Proteomes" id="UP000014244"/>
    </source>
</evidence>
<keyword evidence="2" id="KW-0812">Transmembrane</keyword>
<keyword evidence="2" id="KW-0472">Membrane</keyword>
<dbReference type="Pfam" id="PF17802">
    <property type="entry name" value="SpaA"/>
    <property type="match status" value="1"/>
</dbReference>
<comment type="caution">
    <text evidence="4">The sequence shown here is derived from an EMBL/GenBank/DDBJ whole genome shotgun (WGS) entry which is preliminary data.</text>
</comment>
<feature type="compositionally biased region" description="Basic and acidic residues" evidence="1">
    <location>
        <begin position="153"/>
        <end position="172"/>
    </location>
</feature>
<feature type="transmembrane region" description="Helical" evidence="2">
    <location>
        <begin position="12"/>
        <end position="31"/>
    </location>
</feature>